<protein>
    <submittedName>
        <fullName evidence="2">Uncharacterized protein</fullName>
    </submittedName>
</protein>
<comment type="caution">
    <text evidence="2">The sequence shown here is derived from an EMBL/GenBank/DDBJ whole genome shotgun (WGS) entry which is preliminary data.</text>
</comment>
<feature type="compositionally biased region" description="Low complexity" evidence="1">
    <location>
        <begin position="78"/>
        <end position="95"/>
    </location>
</feature>
<feature type="region of interest" description="Disordered" evidence="1">
    <location>
        <begin position="1"/>
        <end position="108"/>
    </location>
</feature>
<feature type="compositionally biased region" description="Basic and acidic residues" evidence="1">
    <location>
        <begin position="61"/>
        <end position="77"/>
    </location>
</feature>
<reference evidence="2" key="1">
    <citation type="submission" date="2021-06" db="EMBL/GenBank/DDBJ databases">
        <authorList>
            <person name="Arsene-Ploetze F."/>
        </authorList>
    </citation>
    <scope>NUCLEOTIDE SEQUENCE</scope>
    <source>
        <strain evidence="2">SBRY1</strain>
    </source>
</reference>
<dbReference type="Proteomes" id="UP001153328">
    <property type="component" value="Unassembled WGS sequence"/>
</dbReference>
<proteinExistence type="predicted"/>
<accession>A0A9W4E1W5</accession>
<keyword evidence="3" id="KW-1185">Reference proteome</keyword>
<organism evidence="2 3">
    <name type="scientific">Actinacidiphila bryophytorum</name>
    <dbReference type="NCBI Taxonomy" id="1436133"/>
    <lineage>
        <taxon>Bacteria</taxon>
        <taxon>Bacillati</taxon>
        <taxon>Actinomycetota</taxon>
        <taxon>Actinomycetes</taxon>
        <taxon>Kitasatosporales</taxon>
        <taxon>Streptomycetaceae</taxon>
        <taxon>Actinacidiphila</taxon>
    </lineage>
</organism>
<dbReference type="EMBL" id="CAJVAX010000001">
    <property type="protein sequence ID" value="CAG7609708.1"/>
    <property type="molecule type" value="Genomic_DNA"/>
</dbReference>
<evidence type="ECO:0000313" key="3">
    <source>
        <dbReference type="Proteomes" id="UP001153328"/>
    </source>
</evidence>
<dbReference type="AlphaFoldDB" id="A0A9W4E1W5"/>
<feature type="compositionally biased region" description="Basic residues" evidence="1">
    <location>
        <begin position="99"/>
        <end position="108"/>
    </location>
</feature>
<name>A0A9W4E1W5_9ACTN</name>
<evidence type="ECO:0000256" key="1">
    <source>
        <dbReference type="SAM" id="MobiDB-lite"/>
    </source>
</evidence>
<gene>
    <name evidence="2" type="ORF">SBRY_11277</name>
</gene>
<sequence length="108" mass="11542">MPGSDRPLPGVGDTPPPAAGGRLAEERHGGTARQRRALRPRPAPLPPGLARPARRLGRGARRGDPRCRRSARQRQDDAAALPVGAAGARPGRGVVQQRTRPHAVRRRP</sequence>
<evidence type="ECO:0000313" key="2">
    <source>
        <dbReference type="EMBL" id="CAG7609708.1"/>
    </source>
</evidence>